<comment type="catalytic activity">
    <reaction evidence="1">
        <text>Thiol-dependent hydrolysis of ester, thioester, amide, peptide and isopeptide bonds formed by the C-terminal Gly of ubiquitin (a 76-residue protein attached to proteins as an intracellular targeting signal).</text>
        <dbReference type="EC" id="3.4.19.12"/>
    </reaction>
</comment>
<comment type="similarity">
    <text evidence="1">Belongs to the peptidase C19 family.</text>
</comment>
<feature type="region of interest" description="Disordered" evidence="2">
    <location>
        <begin position="41"/>
        <end position="206"/>
    </location>
</feature>
<dbReference type="PROSITE" id="PS00973">
    <property type="entry name" value="USP_2"/>
    <property type="match status" value="1"/>
</dbReference>
<keyword evidence="1" id="KW-0788">Thiol protease</keyword>
<keyword evidence="1" id="KW-0833">Ubl conjugation pathway</keyword>
<dbReference type="InterPro" id="IPR050185">
    <property type="entry name" value="Ub_carboxyl-term_hydrolase"/>
</dbReference>
<dbReference type="InterPro" id="IPR038765">
    <property type="entry name" value="Papain-like_cys_pep_sf"/>
</dbReference>
<dbReference type="InterPro" id="IPR028889">
    <property type="entry name" value="USP"/>
</dbReference>
<feature type="compositionally biased region" description="Basic and acidic residues" evidence="2">
    <location>
        <begin position="93"/>
        <end position="115"/>
    </location>
</feature>
<name>A0A7S3G2Q2_9EUKA</name>
<dbReference type="PROSITE" id="PS00972">
    <property type="entry name" value="USP_1"/>
    <property type="match status" value="1"/>
</dbReference>
<protein>
    <recommendedName>
        <fullName evidence="1">Ubiquitin carboxyl-terminal hydrolase</fullName>
        <ecNumber evidence="1">3.4.19.12</ecNumber>
    </recommendedName>
</protein>
<dbReference type="EC" id="3.4.19.12" evidence="1"/>
<dbReference type="EMBL" id="HBIB01012115">
    <property type="protein sequence ID" value="CAE0245716.1"/>
    <property type="molecule type" value="Transcribed_RNA"/>
</dbReference>
<dbReference type="SUPFAM" id="SSF54001">
    <property type="entry name" value="Cysteine proteinases"/>
    <property type="match status" value="1"/>
</dbReference>
<feature type="compositionally biased region" description="Basic and acidic residues" evidence="2">
    <location>
        <begin position="159"/>
        <end position="173"/>
    </location>
</feature>
<evidence type="ECO:0000259" key="3">
    <source>
        <dbReference type="PROSITE" id="PS50235"/>
    </source>
</evidence>
<proteinExistence type="inferred from homology"/>
<dbReference type="PROSITE" id="PS50235">
    <property type="entry name" value="USP_3"/>
    <property type="match status" value="1"/>
</dbReference>
<feature type="domain" description="USP" evidence="3">
    <location>
        <begin position="254"/>
        <end position="601"/>
    </location>
</feature>
<sequence>MEPRLLSTAPTSVLSSFFLSSHRSTVGKDGAEMETVSSMGATLQRRPMKNTRSSAQSTRLTDDTLTAFSNGHLTSSSAYGGVSGAGGGGAGVTEREGHRDGRRRDAPKLLSEKDLNALLPPPAYSNQSASVSISARSQKDPLLPPLRSTSGSRGGEDEDRVRGRGERHYRTGGREAVSGAGEGRGSEKRRAGEEGRDERHRLPPAHSATTLTNTAASILSMKTRPRVGSATVERRRGVLREGSAKHEVRSSYMVGLTNLGNTCFMNSVLQALCATPPLVDFFLSDRFYEVVRREGGMKGVLAVEFRHLIKSMRSEKEMGGKVITPARIKAVVERWAPQFRGFDQHDAQEFLRFLLDGLHTDLKPGTLEIGHASDDESLNERSSLAWLRFLKSNITPITTNMGGQLASSITCQTCGHVSVCFDPFLDLSLPLPISKQVLQRERGSKKSRQVCSLGECFDVFTEVEYLQGNEAYRCEKCRKKRKAKKQLAINRLPEILVIHLLRFAFDGYYRDKVVTLIDFPLLGLDLRPYKSPFSTSHFDPVYDLFATVNHIGSVSGGHYTAYCLDQSSKEWYHLNDSVVRGPLPAAKVVTGDAYLLFYKRRGGL</sequence>
<evidence type="ECO:0000313" key="4">
    <source>
        <dbReference type="EMBL" id="CAE0245716.1"/>
    </source>
</evidence>
<feature type="compositionally biased region" description="Polar residues" evidence="2">
    <location>
        <begin position="50"/>
        <end position="74"/>
    </location>
</feature>
<dbReference type="AlphaFoldDB" id="A0A7S3G2Q2"/>
<keyword evidence="1" id="KW-0378">Hydrolase</keyword>
<feature type="compositionally biased region" description="Polar residues" evidence="2">
    <location>
        <begin position="124"/>
        <end position="136"/>
    </location>
</feature>
<accession>A0A7S3G2Q2</accession>
<dbReference type="PANTHER" id="PTHR21646">
    <property type="entry name" value="UBIQUITIN CARBOXYL-TERMINAL HYDROLASE"/>
    <property type="match status" value="1"/>
</dbReference>
<organism evidence="4">
    <name type="scientific">Palpitomonas bilix</name>
    <dbReference type="NCBI Taxonomy" id="652834"/>
    <lineage>
        <taxon>Eukaryota</taxon>
        <taxon>Eukaryota incertae sedis</taxon>
    </lineage>
</organism>
<feature type="compositionally biased region" description="Basic and acidic residues" evidence="2">
    <location>
        <begin position="184"/>
        <end position="201"/>
    </location>
</feature>
<reference evidence="4" key="1">
    <citation type="submission" date="2021-01" db="EMBL/GenBank/DDBJ databases">
        <authorList>
            <person name="Corre E."/>
            <person name="Pelletier E."/>
            <person name="Niang G."/>
            <person name="Scheremetjew M."/>
            <person name="Finn R."/>
            <person name="Kale V."/>
            <person name="Holt S."/>
            <person name="Cochrane G."/>
            <person name="Meng A."/>
            <person name="Brown T."/>
            <person name="Cohen L."/>
        </authorList>
    </citation>
    <scope>NUCLEOTIDE SEQUENCE</scope>
    <source>
        <strain evidence="4">NIES-2562</strain>
    </source>
</reference>
<dbReference type="PANTHER" id="PTHR21646:SF23">
    <property type="entry name" value="UBIQUITIN CARBOXYL-TERMINAL HYDROLASE USP2"/>
    <property type="match status" value="1"/>
</dbReference>
<dbReference type="CDD" id="cd02674">
    <property type="entry name" value="Peptidase_C19R"/>
    <property type="match status" value="1"/>
</dbReference>
<feature type="compositionally biased region" description="Gly residues" evidence="2">
    <location>
        <begin position="81"/>
        <end position="91"/>
    </location>
</feature>
<dbReference type="InterPro" id="IPR001394">
    <property type="entry name" value="Peptidase_C19_UCH"/>
</dbReference>
<evidence type="ECO:0000256" key="2">
    <source>
        <dbReference type="SAM" id="MobiDB-lite"/>
    </source>
</evidence>
<dbReference type="InterPro" id="IPR018200">
    <property type="entry name" value="USP_CS"/>
</dbReference>
<gene>
    <name evidence="4" type="ORF">PBIL07802_LOCUS7898</name>
</gene>
<evidence type="ECO:0000256" key="1">
    <source>
        <dbReference type="RuleBase" id="RU366025"/>
    </source>
</evidence>
<dbReference type="GO" id="GO:0004843">
    <property type="term" value="F:cysteine-type deubiquitinase activity"/>
    <property type="evidence" value="ECO:0007669"/>
    <property type="project" value="UniProtKB-UniRule"/>
</dbReference>
<keyword evidence="1" id="KW-0645">Protease</keyword>
<dbReference type="GO" id="GO:0016579">
    <property type="term" value="P:protein deubiquitination"/>
    <property type="evidence" value="ECO:0007669"/>
    <property type="project" value="InterPro"/>
</dbReference>
<dbReference type="GO" id="GO:0006508">
    <property type="term" value="P:proteolysis"/>
    <property type="evidence" value="ECO:0007669"/>
    <property type="project" value="UniProtKB-KW"/>
</dbReference>
<dbReference type="Pfam" id="PF00443">
    <property type="entry name" value="UCH"/>
    <property type="match status" value="1"/>
</dbReference>
<dbReference type="Gene3D" id="3.90.70.10">
    <property type="entry name" value="Cysteine proteinases"/>
    <property type="match status" value="1"/>
</dbReference>